<feature type="region of interest" description="Disordered" evidence="1">
    <location>
        <begin position="490"/>
        <end position="510"/>
    </location>
</feature>
<evidence type="ECO:0000256" key="1">
    <source>
        <dbReference type="SAM" id="MobiDB-lite"/>
    </source>
</evidence>
<evidence type="ECO:0000313" key="3">
    <source>
        <dbReference type="EMBL" id="CAH1249292.1"/>
    </source>
</evidence>
<feature type="compositionally biased region" description="Polar residues" evidence="1">
    <location>
        <begin position="375"/>
        <end position="386"/>
    </location>
</feature>
<gene>
    <name evidence="3" type="primary">Hypp8573</name>
    <name evidence="3" type="ORF">BLAG_LOCUS10451</name>
</gene>
<name>A0A8K0EHQ9_BRALA</name>
<feature type="region of interest" description="Disordered" evidence="1">
    <location>
        <begin position="422"/>
        <end position="441"/>
    </location>
</feature>
<organism evidence="3 4">
    <name type="scientific">Branchiostoma lanceolatum</name>
    <name type="common">Common lancelet</name>
    <name type="synonym">Amphioxus lanceolatum</name>
    <dbReference type="NCBI Taxonomy" id="7740"/>
    <lineage>
        <taxon>Eukaryota</taxon>
        <taxon>Metazoa</taxon>
        <taxon>Chordata</taxon>
        <taxon>Cephalochordata</taxon>
        <taxon>Leptocardii</taxon>
        <taxon>Amphioxiformes</taxon>
        <taxon>Branchiostomatidae</taxon>
        <taxon>Branchiostoma</taxon>
    </lineage>
</organism>
<evidence type="ECO:0000256" key="2">
    <source>
        <dbReference type="SAM" id="Phobius"/>
    </source>
</evidence>
<dbReference type="Proteomes" id="UP000838412">
    <property type="component" value="Chromosome 17"/>
</dbReference>
<feature type="region of interest" description="Disordered" evidence="1">
    <location>
        <begin position="342"/>
        <end position="416"/>
    </location>
</feature>
<accession>A0A8K0EHQ9</accession>
<keyword evidence="2" id="KW-1133">Transmembrane helix</keyword>
<feature type="compositionally biased region" description="Polar residues" evidence="1">
    <location>
        <begin position="70"/>
        <end position="79"/>
    </location>
</feature>
<protein>
    <submittedName>
        <fullName evidence="3">Hypp8573 protein</fullName>
    </submittedName>
</protein>
<sequence length="510" mass="57448">MEGEDTKPEDTLNQWCKRFWSGEDTASTNLGASEEATLQLAAIVTKKNNRTVSLVSVLFDPTSSAEEKSPYNSNRTQVDGTPAEEGTRAVKCVLVSGEKTFEFSGFLAKNREQSDTTTVRYNATTVRYNTTSTVRYNTTTVRYNTREQGRDNTTYVVFRENSTASLPPADVHGELTPTLMDITITMRPDQNQDQPTISVGKMFMFSAATFLGLVVVTYLVSMLGKTPCPSRRQGDQDASDDPNTYCEIDDVTPIASTRVFNTRAGQDPTAEDDMPTYSEIPTEYFSFNNPGYRRASLPTDDHIYCQIPDTYCRYQNWRPFSLPLSFDVTYENVQHENVERWQRQPSDNNVQDAEVSPPSVSRSGTMHPHYVKPTHMSTSPDYTTMTGEVEKEANAHERPKAKNRKSRDMIRRGAYSAKRRSAGVAWRVRPQDEDNTSYGPADQVVARNRRTDVNQPPRSAPVSRSTNEVLKTYPEWGGVQVHKSLSQEIPLSEERTTGPGRMTLRSRHSL</sequence>
<keyword evidence="2" id="KW-0812">Transmembrane</keyword>
<dbReference type="EMBL" id="OV696702">
    <property type="protein sequence ID" value="CAH1249292.1"/>
    <property type="molecule type" value="Genomic_DNA"/>
</dbReference>
<dbReference type="AlphaFoldDB" id="A0A8K0EHQ9"/>
<keyword evidence="2" id="KW-0472">Membrane</keyword>
<dbReference type="OrthoDB" id="10085400at2759"/>
<reference evidence="3" key="1">
    <citation type="submission" date="2022-01" db="EMBL/GenBank/DDBJ databases">
        <authorList>
            <person name="Braso-Vives M."/>
        </authorList>
    </citation>
    <scope>NUCLEOTIDE SEQUENCE</scope>
</reference>
<feature type="transmembrane region" description="Helical" evidence="2">
    <location>
        <begin position="202"/>
        <end position="223"/>
    </location>
</feature>
<keyword evidence="4" id="KW-1185">Reference proteome</keyword>
<proteinExistence type="predicted"/>
<evidence type="ECO:0000313" key="4">
    <source>
        <dbReference type="Proteomes" id="UP000838412"/>
    </source>
</evidence>
<feature type="compositionally biased region" description="Basic and acidic residues" evidence="1">
    <location>
        <begin position="388"/>
        <end position="411"/>
    </location>
</feature>
<feature type="region of interest" description="Disordered" evidence="1">
    <location>
        <begin position="63"/>
        <end position="84"/>
    </location>
</feature>